<dbReference type="EMBL" id="CP048620">
    <property type="protein sequence ID" value="QPJ65744.1"/>
    <property type="molecule type" value="Genomic_DNA"/>
</dbReference>
<sequence length="725" mass="80758">MANALSESTSPYLLRHAHQAVNWFPWAEEALKKAVSEQKPILLSIGYTACHWCHVMASESFEDPRITQYLNEHFISIKVDREERPDVDAFYMKALIAMNGQGGWPLNVFLTPDLKPFLGGSYFPLKGGDNRPGFLDVLKAASDSFQNRSEATAEYAESIMKQTAQSRIKKGGSGSRESVLKGAWKDALAVLEENYDSEYGGFGFGMKFPESSVYQFLLRCWLKTGSKETLEMLDKSLTAMSKGGLYDQLGGGFHRYATERNWEVPHFEKMLSDNALLTRLFLECFQATRQEMYSRIALETLDYLRLEMMSEDGVFYSSQAAHTDGLEGAYHTWEMKEVLALLGPRNAKVFAQAYGMSAGGNFNRRNVPVARASMEAIAERDGIPIFEVQHILNSGKKTLMEARRRRKAPERDDKIITAWNGLMIQSLSLGYAVLQDKSLLDASLKCAEFIWSRQWDGDRLFRVYSQGRSSVQGTLEDYACLVEGFIALYEACFDPVWIERACQIADALIREFHDVSDGGFFISSISDDSIPLRLKNAADDAAPSAYSQAVSALARLAAITQKKEYLRLARESVTACGDMIEETPAAFASLLGALDLVEGPVAEIVFTGSADHSEFKKMYAEVFHDFRPCKIVMQAVGDAAAETLPLTLGKSSAQGEPQVYVCQNQTCNAPVDSATALQRLLEPPPEIQINIFDENKHTAEMHTKENENFLGAMSEIFKHSGLGGR</sequence>
<dbReference type="SUPFAM" id="SSF52833">
    <property type="entry name" value="Thioredoxin-like"/>
    <property type="match status" value="1"/>
</dbReference>
<dbReference type="Proteomes" id="UP000594464">
    <property type="component" value="Chromosome"/>
</dbReference>
<dbReference type="PANTHER" id="PTHR42899:SF1">
    <property type="entry name" value="SPERMATOGENESIS-ASSOCIATED PROTEIN 20"/>
    <property type="match status" value="1"/>
</dbReference>
<protein>
    <submittedName>
        <fullName evidence="2">Thioredoxin domain-containing protein</fullName>
    </submittedName>
</protein>
<evidence type="ECO:0000259" key="1">
    <source>
        <dbReference type="Pfam" id="PF03190"/>
    </source>
</evidence>
<dbReference type="GO" id="GO:0005975">
    <property type="term" value="P:carbohydrate metabolic process"/>
    <property type="evidence" value="ECO:0007669"/>
    <property type="project" value="InterPro"/>
</dbReference>
<proteinExistence type="predicted"/>
<dbReference type="SUPFAM" id="SSF48208">
    <property type="entry name" value="Six-hairpin glycosidases"/>
    <property type="match status" value="1"/>
</dbReference>
<dbReference type="InterPro" id="IPR004879">
    <property type="entry name" value="Ssp411-like_TRX"/>
</dbReference>
<reference evidence="3" key="1">
    <citation type="submission" date="2020-02" db="EMBL/GenBank/DDBJ databases">
        <title>Genomic and physiological characterization of two novel Nitrospinaceae genera.</title>
        <authorList>
            <person name="Mueller A.J."/>
            <person name="Jung M.-Y."/>
            <person name="Strachan C.R."/>
            <person name="Herbold C.W."/>
            <person name="Kirkegaard R.H."/>
            <person name="Daims H."/>
        </authorList>
    </citation>
    <scope>NUCLEOTIDE SEQUENCE [LARGE SCALE GENOMIC DNA]</scope>
</reference>
<dbReference type="AlphaFoldDB" id="A0A7T0C3A4"/>
<dbReference type="InterPro" id="IPR008928">
    <property type="entry name" value="6-hairpin_glycosidase_sf"/>
</dbReference>
<dbReference type="InterPro" id="IPR024705">
    <property type="entry name" value="Ssp411"/>
</dbReference>
<dbReference type="PIRSF" id="PIRSF006402">
    <property type="entry name" value="UCP006402_thioredoxin"/>
    <property type="match status" value="1"/>
</dbReference>
<dbReference type="KEGG" id="nva:G3M78_10220"/>
<evidence type="ECO:0000313" key="3">
    <source>
        <dbReference type="Proteomes" id="UP000594464"/>
    </source>
</evidence>
<dbReference type="Pfam" id="PF03190">
    <property type="entry name" value="Thioredox_DsbH"/>
    <property type="match status" value="1"/>
</dbReference>
<dbReference type="InterPro" id="IPR036249">
    <property type="entry name" value="Thioredoxin-like_sf"/>
</dbReference>
<feature type="domain" description="Spermatogenesis-associated protein 20-like TRX" evidence="1">
    <location>
        <begin position="3"/>
        <end position="162"/>
    </location>
</feature>
<dbReference type="CDD" id="cd02955">
    <property type="entry name" value="SSP411"/>
    <property type="match status" value="1"/>
</dbReference>
<dbReference type="PANTHER" id="PTHR42899">
    <property type="entry name" value="SPERMATOGENESIS-ASSOCIATED PROTEIN 20"/>
    <property type="match status" value="1"/>
</dbReference>
<accession>A0A7T0C3A4</accession>
<dbReference type="Gene3D" id="3.40.30.10">
    <property type="entry name" value="Glutaredoxin"/>
    <property type="match status" value="1"/>
</dbReference>
<evidence type="ECO:0000313" key="2">
    <source>
        <dbReference type="EMBL" id="QPJ65744.1"/>
    </source>
</evidence>
<name>A0A7T0C3A4_9BACT</name>
<organism evidence="2 3">
    <name type="scientific">Candidatus Nitrohelix vancouverensis</name>
    <dbReference type="NCBI Taxonomy" id="2705534"/>
    <lineage>
        <taxon>Bacteria</taxon>
        <taxon>Pseudomonadati</taxon>
        <taxon>Nitrospinota/Tectimicrobiota group</taxon>
        <taxon>Nitrospinota</taxon>
        <taxon>Nitrospinia</taxon>
        <taxon>Nitrospinales</taxon>
        <taxon>Nitrospinaceae</taxon>
        <taxon>Candidatus Nitrohelix</taxon>
    </lineage>
</organism>
<gene>
    <name evidence="2" type="ORF">G3M78_10220</name>
</gene>